<dbReference type="EMBL" id="JBGNUJ010000006">
    <property type="protein sequence ID" value="KAL3958415.1"/>
    <property type="molecule type" value="Genomic_DNA"/>
</dbReference>
<accession>A0ACC4DSY7</accession>
<gene>
    <name evidence="1" type="ORF">ACCO45_006577</name>
</gene>
<comment type="caution">
    <text evidence="1">The sequence shown here is derived from an EMBL/GenBank/DDBJ whole genome shotgun (WGS) entry which is preliminary data.</text>
</comment>
<organism evidence="1 2">
    <name type="scientific">Purpureocillium lilacinum</name>
    <name type="common">Paecilomyces lilacinus</name>
    <dbReference type="NCBI Taxonomy" id="33203"/>
    <lineage>
        <taxon>Eukaryota</taxon>
        <taxon>Fungi</taxon>
        <taxon>Dikarya</taxon>
        <taxon>Ascomycota</taxon>
        <taxon>Pezizomycotina</taxon>
        <taxon>Sordariomycetes</taxon>
        <taxon>Hypocreomycetidae</taxon>
        <taxon>Hypocreales</taxon>
        <taxon>Ophiocordycipitaceae</taxon>
        <taxon>Purpureocillium</taxon>
    </lineage>
</organism>
<sequence length="515" mass="56724">MLVEALATSLIPSQQDDWITRQNKAPSEEERQFLEEALEQIERVLRRDEWTNSYQNVWTIAGLDAKQRLMKAEVIPKRYPDFAQYLLDGTLDLIRIKAFDALVDLGALMDHTFFTFFLYCLTTDRSPYVRKQLIQSMARGLAAIAFGEHSRVVKDEPAADDADPLLLIQDSAEEVEARKQMFARRENIDAALKALRKEMEETYAKDDRHFSTAMRKALDHPALGRDEVESLLDLAAMMFEEARSWILTLNLPKAWKVERPVQKLSDRLLVHFKSYYRTKPKGSITPPPAPSPAPEVKKPAPLARTSSIKIHTKAATPRRPSVTLPQITEATPGTLGTNGHSLPAKRARVEKEDSGSPAPKRPKTESQPSSFDGEKPWKKRRMVTLKTGDPSRLAVLLGQQPSASPNGRTALPTKAPKEPSPAGSKDSITAKPARKPLPSGGDGVRRPLPNGSGSAMSPPSSQSTPKVSLNTNVSSASSSKAGSPPTATPVSAKPKIKIIRKPSVPQAQPNPRPES</sequence>
<name>A0ACC4DSY7_PURLI</name>
<keyword evidence="2" id="KW-1185">Reference proteome</keyword>
<evidence type="ECO:0000313" key="2">
    <source>
        <dbReference type="Proteomes" id="UP001638806"/>
    </source>
</evidence>
<protein>
    <submittedName>
        <fullName evidence="1">Uncharacterized protein</fullName>
    </submittedName>
</protein>
<reference evidence="1" key="1">
    <citation type="submission" date="2024-12" db="EMBL/GenBank/DDBJ databases">
        <title>Comparative genomics and development of molecular markers within Purpureocillium lilacinum and among Purpureocillium species.</title>
        <authorList>
            <person name="Yeh Z.-Y."/>
            <person name="Ni N.-T."/>
            <person name="Lo P.-H."/>
            <person name="Mushyakhwo K."/>
            <person name="Lin C.-F."/>
            <person name="Nai Y.-S."/>
        </authorList>
    </citation>
    <scope>NUCLEOTIDE SEQUENCE</scope>
    <source>
        <strain evidence="1">NCHU-NPUST-175</strain>
    </source>
</reference>
<evidence type="ECO:0000313" key="1">
    <source>
        <dbReference type="EMBL" id="KAL3958415.1"/>
    </source>
</evidence>
<dbReference type="Proteomes" id="UP001638806">
    <property type="component" value="Unassembled WGS sequence"/>
</dbReference>
<proteinExistence type="predicted"/>